<dbReference type="EMBL" id="LT629791">
    <property type="protein sequence ID" value="SDU76844.1"/>
    <property type="molecule type" value="Genomic_DNA"/>
</dbReference>
<name>A0A1H2L7N7_9ACTN</name>
<dbReference type="RefSeq" id="WP_052763128.1">
    <property type="nucleotide sequence ID" value="NZ_LBMC01000066.1"/>
</dbReference>
<dbReference type="Proteomes" id="UP000182977">
    <property type="component" value="Chromosome I"/>
</dbReference>
<protein>
    <submittedName>
        <fullName evidence="2">Streptomycin adenylyltransferase</fullName>
    </submittedName>
</protein>
<evidence type="ECO:0000313" key="3">
    <source>
        <dbReference type="Proteomes" id="UP000182977"/>
    </source>
</evidence>
<dbReference type="Gene3D" id="3.30.460.10">
    <property type="entry name" value="Beta Polymerase, domain 2"/>
    <property type="match status" value="1"/>
</dbReference>
<accession>A0A1H2L7N7</accession>
<feature type="domain" description="Polymerase nucleotidyl transferase" evidence="1">
    <location>
        <begin position="15"/>
        <end position="49"/>
    </location>
</feature>
<keyword evidence="2" id="KW-0808">Transferase</keyword>
<gene>
    <name evidence="2" type="ORF">SAMN04488563_5335</name>
</gene>
<organism evidence="2 3">
    <name type="scientific">Jiangella alkaliphila</name>
    <dbReference type="NCBI Taxonomy" id="419479"/>
    <lineage>
        <taxon>Bacteria</taxon>
        <taxon>Bacillati</taxon>
        <taxon>Actinomycetota</taxon>
        <taxon>Actinomycetes</taxon>
        <taxon>Jiangellales</taxon>
        <taxon>Jiangellaceae</taxon>
        <taxon>Jiangella</taxon>
    </lineage>
</organism>
<dbReference type="GO" id="GO:0016779">
    <property type="term" value="F:nucleotidyltransferase activity"/>
    <property type="evidence" value="ECO:0007669"/>
    <property type="project" value="UniProtKB-KW"/>
</dbReference>
<dbReference type="AlphaFoldDB" id="A0A1H2L7N7"/>
<dbReference type="SUPFAM" id="SSF81301">
    <property type="entry name" value="Nucleotidyltransferase"/>
    <property type="match status" value="1"/>
</dbReference>
<dbReference type="InterPro" id="IPR002934">
    <property type="entry name" value="Polymerase_NTP_transf_dom"/>
</dbReference>
<dbReference type="CDD" id="cd05403">
    <property type="entry name" value="NT_KNTase_like"/>
    <property type="match status" value="1"/>
</dbReference>
<reference evidence="3" key="1">
    <citation type="submission" date="2016-10" db="EMBL/GenBank/DDBJ databases">
        <authorList>
            <person name="Varghese N."/>
            <person name="Submissions S."/>
        </authorList>
    </citation>
    <scope>NUCLEOTIDE SEQUENCE [LARGE SCALE GENOMIC DNA]</scope>
    <source>
        <strain evidence="3">DSM 45079</strain>
    </source>
</reference>
<sequence length="263" mass="28744">MDPDVLIGRIGEVLHDEPRVLAAWLSGSRGRGTADRYSDVDVWLVVSADDLQGFVEDWPKLSDRISPTVLRQQVRGGPVFNSVTPEWLRFDVSIGTPEEVATRSSSTLEPLFDRAGLTEKLQPAGEPLQPDPCRVAGLTTEFLRVLGLLPVVLGRDEYVVAASGTGLLRQLLIQLMLEDVAVEDRGGALRLAGLLPPERLRVLTELPAIEATRASALAGHVACAGVFLPLARELHDRCGLEWPEDLETAARRHLRTELDLELG</sequence>
<keyword evidence="2" id="KW-0548">Nucleotidyltransferase</keyword>
<proteinExistence type="predicted"/>
<dbReference type="InterPro" id="IPR043519">
    <property type="entry name" value="NT_sf"/>
</dbReference>
<evidence type="ECO:0000313" key="2">
    <source>
        <dbReference type="EMBL" id="SDU76844.1"/>
    </source>
</evidence>
<dbReference type="Pfam" id="PF01909">
    <property type="entry name" value="NTP_transf_2"/>
    <property type="match status" value="1"/>
</dbReference>
<keyword evidence="3" id="KW-1185">Reference proteome</keyword>
<evidence type="ECO:0000259" key="1">
    <source>
        <dbReference type="Pfam" id="PF01909"/>
    </source>
</evidence>
<dbReference type="OrthoDB" id="7375008at2"/>